<dbReference type="Gene3D" id="3.40.50.300">
    <property type="entry name" value="P-loop containing nucleotide triphosphate hydrolases"/>
    <property type="match status" value="2"/>
</dbReference>
<comment type="similarity">
    <text evidence="1">Belongs to the AAA ATPase family. PCH2 subfamily.</text>
</comment>
<evidence type="ECO:0000259" key="6">
    <source>
        <dbReference type="SMART" id="SM00382"/>
    </source>
</evidence>
<dbReference type="GO" id="GO:0051598">
    <property type="term" value="P:meiotic recombination checkpoint signaling"/>
    <property type="evidence" value="ECO:0007669"/>
    <property type="project" value="TreeGrafter"/>
</dbReference>
<dbReference type="InterPro" id="IPR027417">
    <property type="entry name" value="P-loop_NTPase"/>
</dbReference>
<proteinExistence type="inferred from homology"/>
<dbReference type="GO" id="GO:0016887">
    <property type="term" value="F:ATP hydrolysis activity"/>
    <property type="evidence" value="ECO:0007669"/>
    <property type="project" value="InterPro"/>
</dbReference>
<evidence type="ECO:0000256" key="2">
    <source>
        <dbReference type="ARBA" id="ARBA00022741"/>
    </source>
</evidence>
<dbReference type="Pfam" id="PF00004">
    <property type="entry name" value="AAA"/>
    <property type="match status" value="1"/>
</dbReference>
<protein>
    <recommendedName>
        <fullName evidence="6">AAA+ ATPase domain-containing protein</fullName>
    </recommendedName>
</protein>
<organism evidence="7 8">
    <name type="scientific">Malassezia equina</name>
    <dbReference type="NCBI Taxonomy" id="1381935"/>
    <lineage>
        <taxon>Eukaryota</taxon>
        <taxon>Fungi</taxon>
        <taxon>Dikarya</taxon>
        <taxon>Basidiomycota</taxon>
        <taxon>Ustilaginomycotina</taxon>
        <taxon>Malasseziomycetes</taxon>
        <taxon>Malasseziales</taxon>
        <taxon>Malasseziaceae</taxon>
        <taxon>Malassezia</taxon>
    </lineage>
</organism>
<evidence type="ECO:0000313" key="8">
    <source>
        <dbReference type="Proteomes" id="UP001214415"/>
    </source>
</evidence>
<keyword evidence="2 5" id="KW-0547">Nucleotide-binding</keyword>
<evidence type="ECO:0000313" key="7">
    <source>
        <dbReference type="EMBL" id="WFD22691.1"/>
    </source>
</evidence>
<evidence type="ECO:0000256" key="5">
    <source>
        <dbReference type="RuleBase" id="RU003651"/>
    </source>
</evidence>
<accession>A0AAF0EDK9</accession>
<gene>
    <name evidence="7" type="ORF">MEQU1_001366</name>
</gene>
<dbReference type="PANTHER" id="PTHR45991:SF1">
    <property type="entry name" value="PACHYTENE CHECKPOINT PROTEIN 2 HOMOLOG"/>
    <property type="match status" value="1"/>
</dbReference>
<name>A0AAF0EDK9_9BASI</name>
<dbReference type="InterPro" id="IPR003959">
    <property type="entry name" value="ATPase_AAA_core"/>
</dbReference>
<dbReference type="Proteomes" id="UP001214415">
    <property type="component" value="Chromosome 2"/>
</dbReference>
<evidence type="ECO:0000256" key="1">
    <source>
        <dbReference type="ARBA" id="ARBA00007271"/>
    </source>
</evidence>
<dbReference type="PRINTS" id="PR00300">
    <property type="entry name" value="CLPPROTEASEA"/>
</dbReference>
<dbReference type="GO" id="GO:0005634">
    <property type="term" value="C:nucleus"/>
    <property type="evidence" value="ECO:0007669"/>
    <property type="project" value="TreeGrafter"/>
</dbReference>
<dbReference type="SUPFAM" id="SSF52540">
    <property type="entry name" value="P-loop containing nucleoside triphosphate hydrolases"/>
    <property type="match status" value="1"/>
</dbReference>
<evidence type="ECO:0000256" key="3">
    <source>
        <dbReference type="ARBA" id="ARBA00022840"/>
    </source>
</evidence>
<keyword evidence="8" id="KW-1185">Reference proteome</keyword>
<dbReference type="GO" id="GO:0007131">
    <property type="term" value="P:reciprocal meiotic recombination"/>
    <property type="evidence" value="ECO:0007669"/>
    <property type="project" value="TreeGrafter"/>
</dbReference>
<keyword evidence="3 5" id="KW-0067">ATP-binding</keyword>
<dbReference type="GO" id="GO:0005524">
    <property type="term" value="F:ATP binding"/>
    <property type="evidence" value="ECO:0007669"/>
    <property type="project" value="UniProtKB-KW"/>
</dbReference>
<dbReference type="Pfam" id="PF23563">
    <property type="entry name" value="TRIP13_N"/>
    <property type="match status" value="1"/>
</dbReference>
<dbReference type="PANTHER" id="PTHR45991">
    <property type="entry name" value="PACHYTENE CHECKPOINT PROTEIN 2"/>
    <property type="match status" value="1"/>
</dbReference>
<feature type="domain" description="AAA+ ATPase" evidence="6">
    <location>
        <begin position="170"/>
        <end position="296"/>
    </location>
</feature>
<dbReference type="InterPro" id="IPR001270">
    <property type="entry name" value="ClpA/B"/>
</dbReference>
<dbReference type="GO" id="GO:0005694">
    <property type="term" value="C:chromosome"/>
    <property type="evidence" value="ECO:0007669"/>
    <property type="project" value="TreeGrafter"/>
</dbReference>
<dbReference type="InterPro" id="IPR003960">
    <property type="entry name" value="ATPase_AAA_CS"/>
</dbReference>
<sequence>MHTFPGLAALHRCKIDVSYTIQQHPYSTADAGEVEAAVKAYLSQLESVESERYLEGWKQTAFLADHVDRIYVAEIYPPEKVTPGLQADWQLYTFQPFAVDNVDEFGVGDPNENQQDNAVAATLSELPNQSLSGLWSSLVYDDDVKWRLLRYIYSTMLFSDADVDFNLIAWNRVVLLHGPPGTGKTSLCRALAQKLAIRLQGRYTHGKLVEINSHSLFSKWFSESDEIESLSKARSSAAAGVEPSDSIRVVNALLTELDKLKQKRNVLVMTTSNLSDSIDPAFLDRADIRQYIPPPSAAAVYMILRSCMVELIRVGLAQKASFPSFDSIHPNDSSSPAAMLRDLAVHCQGSSGRSLRRLPVMAHSQRLHGSGTASCEEWIEAMHSVWANSSTAHP</sequence>
<dbReference type="PROSITE" id="PS00674">
    <property type="entry name" value="AAA"/>
    <property type="match status" value="1"/>
</dbReference>
<keyword evidence="4" id="KW-0469">Meiosis</keyword>
<dbReference type="AlphaFoldDB" id="A0AAF0EDK9"/>
<dbReference type="InterPro" id="IPR058249">
    <property type="entry name" value="Pch2_C"/>
</dbReference>
<evidence type="ECO:0000256" key="4">
    <source>
        <dbReference type="ARBA" id="ARBA00023254"/>
    </source>
</evidence>
<dbReference type="SMART" id="SM00382">
    <property type="entry name" value="AAA"/>
    <property type="match status" value="1"/>
</dbReference>
<dbReference type="InterPro" id="IPR003593">
    <property type="entry name" value="AAA+_ATPase"/>
</dbReference>
<dbReference type="EMBL" id="CP119901">
    <property type="protein sequence ID" value="WFD22691.1"/>
    <property type="molecule type" value="Genomic_DNA"/>
</dbReference>
<dbReference type="Pfam" id="PF23242">
    <property type="entry name" value="AAA_lid_TRIP13_C"/>
    <property type="match status" value="1"/>
</dbReference>
<reference evidence="7" key="1">
    <citation type="submission" date="2023-03" db="EMBL/GenBank/DDBJ databases">
        <title>Mating type loci evolution in Malassezia.</title>
        <authorList>
            <person name="Coelho M.A."/>
        </authorList>
    </citation>
    <scope>NUCLEOTIDE SEQUENCE</scope>
    <source>
        <strain evidence="7">CBS 12830</strain>
    </source>
</reference>
<dbReference type="InterPro" id="IPR044539">
    <property type="entry name" value="Pch2-like"/>
</dbReference>